<organism evidence="2 3">
    <name type="scientific">Pelobates cultripes</name>
    <name type="common">Western spadefoot toad</name>
    <dbReference type="NCBI Taxonomy" id="61616"/>
    <lineage>
        <taxon>Eukaryota</taxon>
        <taxon>Metazoa</taxon>
        <taxon>Chordata</taxon>
        <taxon>Craniata</taxon>
        <taxon>Vertebrata</taxon>
        <taxon>Euteleostomi</taxon>
        <taxon>Amphibia</taxon>
        <taxon>Batrachia</taxon>
        <taxon>Anura</taxon>
        <taxon>Pelobatoidea</taxon>
        <taxon>Pelobatidae</taxon>
        <taxon>Pelobates</taxon>
    </lineage>
</organism>
<feature type="region of interest" description="Disordered" evidence="1">
    <location>
        <begin position="440"/>
        <end position="466"/>
    </location>
</feature>
<feature type="compositionally biased region" description="Basic and acidic residues" evidence="1">
    <location>
        <begin position="362"/>
        <end position="377"/>
    </location>
</feature>
<dbReference type="Proteomes" id="UP001295444">
    <property type="component" value="Chromosome 12"/>
</dbReference>
<reference evidence="2" key="1">
    <citation type="submission" date="2022-03" db="EMBL/GenBank/DDBJ databases">
        <authorList>
            <person name="Alioto T."/>
            <person name="Alioto T."/>
            <person name="Gomez Garrido J."/>
        </authorList>
    </citation>
    <scope>NUCLEOTIDE SEQUENCE</scope>
</reference>
<keyword evidence="3" id="KW-1185">Reference proteome</keyword>
<evidence type="ECO:0000256" key="1">
    <source>
        <dbReference type="SAM" id="MobiDB-lite"/>
    </source>
</evidence>
<feature type="compositionally biased region" description="Polar residues" evidence="1">
    <location>
        <begin position="335"/>
        <end position="359"/>
    </location>
</feature>
<protein>
    <submittedName>
        <fullName evidence="2">Uncharacterized protein</fullName>
    </submittedName>
</protein>
<feature type="compositionally biased region" description="Basic and acidic residues" evidence="1">
    <location>
        <begin position="151"/>
        <end position="160"/>
    </location>
</feature>
<gene>
    <name evidence="2" type="ORF">PECUL_23A029370</name>
</gene>
<feature type="region of interest" description="Disordered" evidence="1">
    <location>
        <begin position="151"/>
        <end position="173"/>
    </location>
</feature>
<name>A0AAD1TD56_PELCU</name>
<sequence length="466" mass="54079">MERERKRPKNRSFSYGVKDQPREELNFRDSSRQIHQHLAKNRRFDQNMEKRRCMQDIMDGSERRNPQNCQSQCGGEVGRRQEKRKMQNVYDAGQMPKDGTQFERSQQFRRDSTRNGHWHEVKRGRGDPGQTKVNESPMFRIGKSKRCWEGQAEAKDGDGFHHKRKQGADMEYSAPKMTLEELDKKLAEYDLPTQTLPAKSMDFNYPQNCHSQCGGEVGRKQEKSKMQNVHHARQMPKDGMQFERSQQFKRDSTKDSPSLNVKMGRGEPSQTKANESPVFRSRKRKRFWEGQAEAKDGDVSDNKRKRNADMEYSPPRMTLEELDKKLTEYDLPTQSLPVKSTDFNYPQNCQSQFGRSQQIRGDGTKDGHCPEVKRSRGEAGQSKANESPVFRSCKRKRCSEGQAEDEDGFQPKRQRVADRDFSSARITLEELVKKLSEIHVESRPIKSMDVNHPGTQDSSVEDMEVD</sequence>
<feature type="region of interest" description="Disordered" evidence="1">
    <location>
        <begin position="1"/>
        <end position="32"/>
    </location>
</feature>
<feature type="compositionally biased region" description="Basic and acidic residues" evidence="1">
    <location>
        <begin position="19"/>
        <end position="32"/>
    </location>
</feature>
<feature type="region of interest" description="Disordered" evidence="1">
    <location>
        <begin position="335"/>
        <end position="422"/>
    </location>
</feature>
<evidence type="ECO:0000313" key="2">
    <source>
        <dbReference type="EMBL" id="CAH2324511.1"/>
    </source>
</evidence>
<dbReference type="EMBL" id="OW240923">
    <property type="protein sequence ID" value="CAH2324511.1"/>
    <property type="molecule type" value="Genomic_DNA"/>
</dbReference>
<evidence type="ECO:0000313" key="3">
    <source>
        <dbReference type="Proteomes" id="UP001295444"/>
    </source>
</evidence>
<feature type="region of interest" description="Disordered" evidence="1">
    <location>
        <begin position="213"/>
        <end position="320"/>
    </location>
</feature>
<feature type="compositionally biased region" description="Basic residues" evidence="1">
    <location>
        <begin position="1"/>
        <end position="10"/>
    </location>
</feature>
<feature type="region of interest" description="Disordered" evidence="1">
    <location>
        <begin position="57"/>
        <end position="136"/>
    </location>
</feature>
<accession>A0AAD1TD56</accession>
<feature type="compositionally biased region" description="Basic and acidic residues" evidence="1">
    <location>
        <begin position="106"/>
        <end position="126"/>
    </location>
</feature>
<proteinExistence type="predicted"/>
<feature type="compositionally biased region" description="Basic and acidic residues" evidence="1">
    <location>
        <begin position="292"/>
        <end position="302"/>
    </location>
</feature>
<dbReference type="AlphaFoldDB" id="A0AAD1TD56"/>